<evidence type="ECO:0000256" key="2">
    <source>
        <dbReference type="SAM" id="MobiDB-lite"/>
    </source>
</evidence>
<reference evidence="3" key="1">
    <citation type="submission" date="2007-07" db="EMBL/GenBank/DDBJ databases">
        <title>PCAP assembly of the Caenorhabditis remanei genome.</title>
        <authorList>
            <consortium name="The Caenorhabditis remanei Sequencing Consortium"/>
            <person name="Wilson R.K."/>
        </authorList>
    </citation>
    <scope>NUCLEOTIDE SEQUENCE [LARGE SCALE GENOMIC DNA]</scope>
    <source>
        <strain evidence="3">PB4641</strain>
    </source>
</reference>
<dbReference type="HOGENOM" id="CLU_774430_0_0_1"/>
<dbReference type="eggNOG" id="KOG3656">
    <property type="taxonomic scope" value="Eukaryota"/>
</dbReference>
<protein>
    <submittedName>
        <fullName evidence="3">Uncharacterized protein</fullName>
    </submittedName>
</protein>
<dbReference type="AlphaFoldDB" id="E3NKX4"/>
<evidence type="ECO:0000313" key="3">
    <source>
        <dbReference type="EMBL" id="EFP03746.1"/>
    </source>
</evidence>
<feature type="coiled-coil region" evidence="1">
    <location>
        <begin position="212"/>
        <end position="272"/>
    </location>
</feature>
<proteinExistence type="predicted"/>
<sequence length="358" mass="41189">MLLPPNLTTSTMMTSSSSESYDADNPILPPEPILGDYVEMFTLVLNFIVGAPLNLAAYTQVVFFSLEKFDRDYFYSWVVQRTKIFQFLYVPQFRLPNAKVPKKRVRQGSDQPGTAHATASRIKEEPIAEESSRRNNRERSHQAHSSGARIKAEPAEEAPELDRPPCEYTPRGSVAPSDRNFPIRAAVPSQFKPPRLDSHSLDDVAPQIEDPLFSAHKRLESQQQEIDELKEQLKKKEEEWSVKFDMEQKKQKEKEKELALKFEEQLKQQQNELTLKHENELLSQKFMFSEQMRLAEQQSHQKFIELMQNQMQQNVQAPQYMMPAPPLFMPAPPTSSVIKFTIPVPDSIHPNVPVSILL</sequence>
<organism evidence="4">
    <name type="scientific">Caenorhabditis remanei</name>
    <name type="common">Caenorhabditis vulgaris</name>
    <dbReference type="NCBI Taxonomy" id="31234"/>
    <lineage>
        <taxon>Eukaryota</taxon>
        <taxon>Metazoa</taxon>
        <taxon>Ecdysozoa</taxon>
        <taxon>Nematoda</taxon>
        <taxon>Chromadorea</taxon>
        <taxon>Rhabditida</taxon>
        <taxon>Rhabditina</taxon>
        <taxon>Rhabditomorpha</taxon>
        <taxon>Rhabditoidea</taxon>
        <taxon>Rhabditidae</taxon>
        <taxon>Peloderinae</taxon>
        <taxon>Caenorhabditis</taxon>
    </lineage>
</organism>
<dbReference type="STRING" id="31234.E3NKX4"/>
<keyword evidence="4" id="KW-1185">Reference proteome</keyword>
<accession>E3NKX4</accession>
<feature type="compositionally biased region" description="Basic and acidic residues" evidence="2">
    <location>
        <begin position="121"/>
        <end position="141"/>
    </location>
</feature>
<feature type="region of interest" description="Disordered" evidence="2">
    <location>
        <begin position="100"/>
        <end position="181"/>
    </location>
</feature>
<evidence type="ECO:0000313" key="4">
    <source>
        <dbReference type="Proteomes" id="UP000008281"/>
    </source>
</evidence>
<dbReference type="InParanoid" id="E3NKX4"/>
<name>E3NKX4_CAERE</name>
<gene>
    <name evidence="3" type="ORF">CRE_24851</name>
</gene>
<dbReference type="Proteomes" id="UP000008281">
    <property type="component" value="Unassembled WGS sequence"/>
</dbReference>
<keyword evidence="1" id="KW-0175">Coiled coil</keyword>
<dbReference type="EMBL" id="DS268842">
    <property type="protein sequence ID" value="EFP03746.1"/>
    <property type="molecule type" value="Genomic_DNA"/>
</dbReference>
<feature type="region of interest" description="Disordered" evidence="2">
    <location>
        <begin position="1"/>
        <end position="23"/>
    </location>
</feature>
<feature type="compositionally biased region" description="Low complexity" evidence="2">
    <location>
        <begin position="8"/>
        <end position="18"/>
    </location>
</feature>
<feature type="compositionally biased region" description="Basic and acidic residues" evidence="2">
    <location>
        <begin position="150"/>
        <end position="165"/>
    </location>
</feature>
<evidence type="ECO:0000256" key="1">
    <source>
        <dbReference type="SAM" id="Coils"/>
    </source>
</evidence>